<dbReference type="AlphaFoldDB" id="A0A0F9F8Z7"/>
<protein>
    <submittedName>
        <fullName evidence="1">Uncharacterized protein</fullName>
    </submittedName>
</protein>
<proteinExistence type="predicted"/>
<comment type="caution">
    <text evidence="1">The sequence shown here is derived from an EMBL/GenBank/DDBJ whole genome shotgun (WGS) entry which is preliminary data.</text>
</comment>
<evidence type="ECO:0000313" key="1">
    <source>
        <dbReference type="EMBL" id="KKL74966.1"/>
    </source>
</evidence>
<feature type="non-terminal residue" evidence="1">
    <location>
        <position position="1"/>
    </location>
</feature>
<dbReference type="EMBL" id="LAZR01024489">
    <property type="protein sequence ID" value="KKL74966.1"/>
    <property type="molecule type" value="Genomic_DNA"/>
</dbReference>
<organism evidence="1">
    <name type="scientific">marine sediment metagenome</name>
    <dbReference type="NCBI Taxonomy" id="412755"/>
    <lineage>
        <taxon>unclassified sequences</taxon>
        <taxon>metagenomes</taxon>
        <taxon>ecological metagenomes</taxon>
    </lineage>
</organism>
<accession>A0A0F9F8Z7</accession>
<sequence>KGGFVHVLGLFIIREHTNFVNIGRLLVVVRLDFVWE</sequence>
<reference evidence="1" key="1">
    <citation type="journal article" date="2015" name="Nature">
        <title>Complex archaea that bridge the gap between prokaryotes and eukaryotes.</title>
        <authorList>
            <person name="Spang A."/>
            <person name="Saw J.H."/>
            <person name="Jorgensen S.L."/>
            <person name="Zaremba-Niedzwiedzka K."/>
            <person name="Martijn J."/>
            <person name="Lind A.E."/>
            <person name="van Eijk R."/>
            <person name="Schleper C."/>
            <person name="Guy L."/>
            <person name="Ettema T.J."/>
        </authorList>
    </citation>
    <scope>NUCLEOTIDE SEQUENCE</scope>
</reference>
<name>A0A0F9F8Z7_9ZZZZ</name>
<gene>
    <name evidence="1" type="ORF">LCGC14_2059580</name>
</gene>